<comment type="caution">
    <text evidence="2">The sequence shown here is derived from an EMBL/GenBank/DDBJ whole genome shotgun (WGS) entry which is preliminary data.</text>
</comment>
<evidence type="ECO:0000313" key="3">
    <source>
        <dbReference type="Proteomes" id="UP001597168"/>
    </source>
</evidence>
<organism evidence="2 3">
    <name type="scientific">Saccharothrix hoggarensis</name>
    <dbReference type="NCBI Taxonomy" id="913853"/>
    <lineage>
        <taxon>Bacteria</taxon>
        <taxon>Bacillati</taxon>
        <taxon>Actinomycetota</taxon>
        <taxon>Actinomycetes</taxon>
        <taxon>Pseudonocardiales</taxon>
        <taxon>Pseudonocardiaceae</taxon>
        <taxon>Saccharothrix</taxon>
    </lineage>
</organism>
<reference evidence="3" key="1">
    <citation type="journal article" date="2019" name="Int. J. Syst. Evol. Microbiol.">
        <title>The Global Catalogue of Microorganisms (GCM) 10K type strain sequencing project: providing services to taxonomists for standard genome sequencing and annotation.</title>
        <authorList>
            <consortium name="The Broad Institute Genomics Platform"/>
            <consortium name="The Broad Institute Genome Sequencing Center for Infectious Disease"/>
            <person name="Wu L."/>
            <person name="Ma J."/>
        </authorList>
    </citation>
    <scope>NUCLEOTIDE SEQUENCE [LARGE SCALE GENOMIC DNA]</scope>
    <source>
        <strain evidence="3">CCUG 60214</strain>
    </source>
</reference>
<dbReference type="EMBL" id="JBHTLK010000002">
    <property type="protein sequence ID" value="MFD1145648.1"/>
    <property type="molecule type" value="Genomic_DNA"/>
</dbReference>
<evidence type="ECO:0000256" key="1">
    <source>
        <dbReference type="SAM" id="MobiDB-lite"/>
    </source>
</evidence>
<proteinExistence type="predicted"/>
<accession>A0ABW3QMF7</accession>
<protein>
    <submittedName>
        <fullName evidence="2">Uncharacterized protein</fullName>
    </submittedName>
</protein>
<feature type="region of interest" description="Disordered" evidence="1">
    <location>
        <begin position="1"/>
        <end position="22"/>
    </location>
</feature>
<evidence type="ECO:0000313" key="2">
    <source>
        <dbReference type="EMBL" id="MFD1145648.1"/>
    </source>
</evidence>
<sequence length="45" mass="5064">MSADEKPGRLREFPEIGQDDKAQRFPEVVDQAHDEFAALHIGGVR</sequence>
<keyword evidence="3" id="KW-1185">Reference proteome</keyword>
<name>A0ABW3QMF7_9PSEU</name>
<gene>
    <name evidence="2" type="ORF">ACFQ3T_00755</name>
</gene>
<dbReference type="Proteomes" id="UP001597168">
    <property type="component" value="Unassembled WGS sequence"/>
</dbReference>